<keyword evidence="2" id="KW-1185">Reference proteome</keyword>
<reference evidence="2" key="1">
    <citation type="submission" date="2014-03" db="EMBL/GenBank/DDBJ databases">
        <authorList>
            <person name="Aksoy S."/>
            <person name="Warren W."/>
            <person name="Wilson R.K."/>
        </authorList>
    </citation>
    <scope>NUCLEOTIDE SEQUENCE [LARGE SCALE GENOMIC DNA]</scope>
    <source>
        <strain evidence="2">IAEA</strain>
    </source>
</reference>
<dbReference type="AlphaFoldDB" id="A0A1A9Z967"/>
<protein>
    <submittedName>
        <fullName evidence="1">Uncharacterized protein</fullName>
    </submittedName>
</protein>
<dbReference type="EnsemblMetazoa" id="GPAI007594-RA">
    <property type="protein sequence ID" value="GPAI007594-PA"/>
    <property type="gene ID" value="GPAI007594"/>
</dbReference>
<reference evidence="1" key="2">
    <citation type="submission" date="2020-05" db="UniProtKB">
        <authorList>
            <consortium name="EnsemblMetazoa"/>
        </authorList>
    </citation>
    <scope>IDENTIFICATION</scope>
    <source>
        <strain evidence="1">IAEA</strain>
    </source>
</reference>
<sequence>MSSEQPLRCENHFLITLNVMHLIKSMKSPALDGTLLMIVMGTYDTVNERNNRFNGNITRPTFSENYLTVIKQRQISYAPYGGVGDDEKEVRGVRLVQQLSNPCVVRTYVPLNHTTFVFHRPGKYIYQVLDSFSSLNVTLKRLWLDRTHISPPEGT</sequence>
<proteinExistence type="predicted"/>
<accession>A0A1A9Z967</accession>
<name>A0A1A9Z967_GLOPL</name>
<dbReference type="VEuPathDB" id="VectorBase:GPAI007594"/>
<organism evidence="1 2">
    <name type="scientific">Glossina pallidipes</name>
    <name type="common">Tsetse fly</name>
    <dbReference type="NCBI Taxonomy" id="7398"/>
    <lineage>
        <taxon>Eukaryota</taxon>
        <taxon>Metazoa</taxon>
        <taxon>Ecdysozoa</taxon>
        <taxon>Arthropoda</taxon>
        <taxon>Hexapoda</taxon>
        <taxon>Insecta</taxon>
        <taxon>Pterygota</taxon>
        <taxon>Neoptera</taxon>
        <taxon>Endopterygota</taxon>
        <taxon>Diptera</taxon>
        <taxon>Brachycera</taxon>
        <taxon>Muscomorpha</taxon>
        <taxon>Hippoboscoidea</taxon>
        <taxon>Glossinidae</taxon>
        <taxon>Glossina</taxon>
    </lineage>
</organism>
<evidence type="ECO:0000313" key="1">
    <source>
        <dbReference type="EnsemblMetazoa" id="GPAI007594-PA"/>
    </source>
</evidence>
<dbReference type="Proteomes" id="UP000092445">
    <property type="component" value="Unassembled WGS sequence"/>
</dbReference>
<evidence type="ECO:0000313" key="2">
    <source>
        <dbReference type="Proteomes" id="UP000092445"/>
    </source>
</evidence>